<feature type="chain" id="PRO_5047195034" description="Cytochrome c domain-containing protein" evidence="1">
    <location>
        <begin position="33"/>
        <end position="102"/>
    </location>
</feature>
<sequence>MKTMTASSSSTLLKAMILTGSSVSLFSPSSFAEVHPGKVLHESADCMKCHTAKPYNPQTTDSYPKLVKTVQFCNDNLNAGMFEDEVEQLADYLNQTYYHHSK</sequence>
<keyword evidence="1" id="KW-0732">Signal</keyword>
<protein>
    <recommendedName>
        <fullName evidence="4">Cytochrome c domain-containing protein</fullName>
    </recommendedName>
</protein>
<keyword evidence="3" id="KW-1185">Reference proteome</keyword>
<dbReference type="Proteomes" id="UP001222275">
    <property type="component" value="Chromosome"/>
</dbReference>
<accession>A0ABY8C7N2</accession>
<organism evidence="2 3">
    <name type="scientific">Thiomicrorhabdus lithotrophica</name>
    <dbReference type="NCBI Taxonomy" id="2949997"/>
    <lineage>
        <taxon>Bacteria</taxon>
        <taxon>Pseudomonadati</taxon>
        <taxon>Pseudomonadota</taxon>
        <taxon>Gammaproteobacteria</taxon>
        <taxon>Thiotrichales</taxon>
        <taxon>Piscirickettsiaceae</taxon>
        <taxon>Thiomicrorhabdus</taxon>
    </lineage>
</organism>
<name>A0ABY8C7N2_9GAMM</name>
<reference evidence="2 3" key="1">
    <citation type="submission" date="2022-06" db="EMBL/GenBank/DDBJ databases">
        <title>Thiomicrohabdus sp. nov, an obligately chemolithoautotrophic, sulfur-oxidizing bacterium isolated from beach of Guanyin Mountain. Amoy.</title>
        <authorList>
            <person name="Zhu H."/>
        </authorList>
    </citation>
    <scope>NUCLEOTIDE SEQUENCE [LARGE SCALE GENOMIC DNA]</scope>
    <source>
        <strain evidence="2 3">XGS-01</strain>
    </source>
</reference>
<dbReference type="RefSeq" id="WP_275593816.1">
    <property type="nucleotide sequence ID" value="NZ_CP102381.1"/>
</dbReference>
<gene>
    <name evidence="2" type="ORF">NR989_05950</name>
</gene>
<evidence type="ECO:0000313" key="2">
    <source>
        <dbReference type="EMBL" id="WEJ61557.1"/>
    </source>
</evidence>
<evidence type="ECO:0008006" key="4">
    <source>
        <dbReference type="Google" id="ProtNLM"/>
    </source>
</evidence>
<proteinExistence type="predicted"/>
<feature type="signal peptide" evidence="1">
    <location>
        <begin position="1"/>
        <end position="32"/>
    </location>
</feature>
<dbReference type="EMBL" id="CP102381">
    <property type="protein sequence ID" value="WEJ61557.1"/>
    <property type="molecule type" value="Genomic_DNA"/>
</dbReference>
<evidence type="ECO:0000313" key="3">
    <source>
        <dbReference type="Proteomes" id="UP001222275"/>
    </source>
</evidence>
<evidence type="ECO:0000256" key="1">
    <source>
        <dbReference type="SAM" id="SignalP"/>
    </source>
</evidence>